<dbReference type="PANTHER" id="PTHR33067:SF31">
    <property type="entry name" value="RNA-DIRECTED DNA POLYMERASE"/>
    <property type="match status" value="1"/>
</dbReference>
<evidence type="ECO:0000313" key="1">
    <source>
        <dbReference type="EMBL" id="RYR03612.1"/>
    </source>
</evidence>
<dbReference type="AlphaFoldDB" id="A0A444YNZ0"/>
<keyword evidence="2" id="KW-1185">Reference proteome</keyword>
<dbReference type="Proteomes" id="UP000289738">
    <property type="component" value="Chromosome B06"/>
</dbReference>
<evidence type="ECO:0000313" key="2">
    <source>
        <dbReference type="Proteomes" id="UP000289738"/>
    </source>
</evidence>
<accession>A0A444YNZ0</accession>
<organism evidence="1 2">
    <name type="scientific">Arachis hypogaea</name>
    <name type="common">Peanut</name>
    <dbReference type="NCBI Taxonomy" id="3818"/>
    <lineage>
        <taxon>Eukaryota</taxon>
        <taxon>Viridiplantae</taxon>
        <taxon>Streptophyta</taxon>
        <taxon>Embryophyta</taxon>
        <taxon>Tracheophyta</taxon>
        <taxon>Spermatophyta</taxon>
        <taxon>Magnoliopsida</taxon>
        <taxon>eudicotyledons</taxon>
        <taxon>Gunneridae</taxon>
        <taxon>Pentapetalae</taxon>
        <taxon>rosids</taxon>
        <taxon>fabids</taxon>
        <taxon>Fabales</taxon>
        <taxon>Fabaceae</taxon>
        <taxon>Papilionoideae</taxon>
        <taxon>50 kb inversion clade</taxon>
        <taxon>dalbergioids sensu lato</taxon>
        <taxon>Dalbergieae</taxon>
        <taxon>Pterocarpus clade</taxon>
        <taxon>Arachis</taxon>
    </lineage>
</organism>
<reference evidence="1 2" key="1">
    <citation type="submission" date="2019-01" db="EMBL/GenBank/DDBJ databases">
        <title>Sequencing of cultivated peanut Arachis hypogaea provides insights into genome evolution and oil improvement.</title>
        <authorList>
            <person name="Chen X."/>
        </authorList>
    </citation>
    <scope>NUCLEOTIDE SEQUENCE [LARGE SCALE GENOMIC DNA]</scope>
    <source>
        <strain evidence="2">cv. Fuhuasheng</strain>
        <tissue evidence="1">Leaves</tissue>
    </source>
</reference>
<dbReference type="PANTHER" id="PTHR33067">
    <property type="entry name" value="RNA-DIRECTED DNA POLYMERASE-RELATED"/>
    <property type="match status" value="1"/>
</dbReference>
<protein>
    <submittedName>
        <fullName evidence="1">Uncharacterized protein</fullName>
    </submittedName>
</protein>
<sequence>MPSYIKYMKELLTKKSSLKGGQTIVMNKECSALIQPELPTKRKDPGSFHIPCAIGETMFDKGLCDLEIHVVCNGLARKKRHFFGIKRNFYRIFTNFYAYKHLHCTGAASSSCLVSSLIAQDTSPNLSRHDTKSCVFEPLRSRISKF</sequence>
<dbReference type="EMBL" id="SDMP01000016">
    <property type="protein sequence ID" value="RYR03612.1"/>
    <property type="molecule type" value="Genomic_DNA"/>
</dbReference>
<comment type="caution">
    <text evidence="1">The sequence shown here is derived from an EMBL/GenBank/DDBJ whole genome shotgun (WGS) entry which is preliminary data.</text>
</comment>
<name>A0A444YNZ0_ARAHY</name>
<gene>
    <name evidence="1" type="ORF">Ahy_B06g082678</name>
</gene>
<proteinExistence type="predicted"/>